<dbReference type="SUPFAM" id="SSF63748">
    <property type="entry name" value="Tudor/PWWP/MBT"/>
    <property type="match status" value="1"/>
</dbReference>
<dbReference type="AlphaFoldDB" id="A0A1D2NLU0"/>
<dbReference type="PROSITE" id="PS50304">
    <property type="entry name" value="TUDOR"/>
    <property type="match status" value="1"/>
</dbReference>
<dbReference type="PANTHER" id="PTHR46297">
    <property type="entry name" value="ZINC FINGER CCCH-TYPE WITH G PATCH DOMAIN-CONTAINING PROTEIN"/>
    <property type="match status" value="1"/>
</dbReference>
<dbReference type="InterPro" id="IPR002999">
    <property type="entry name" value="Tudor"/>
</dbReference>
<proteinExistence type="predicted"/>
<dbReference type="Proteomes" id="UP000094527">
    <property type="component" value="Unassembled WGS sequence"/>
</dbReference>
<feature type="domain" description="Tudor" evidence="4">
    <location>
        <begin position="69"/>
        <end position="128"/>
    </location>
</feature>
<dbReference type="Gene3D" id="2.30.30.140">
    <property type="match status" value="1"/>
</dbReference>
<evidence type="ECO:0000256" key="1">
    <source>
        <dbReference type="ARBA" id="ARBA00004123"/>
    </source>
</evidence>
<dbReference type="SMART" id="SM00333">
    <property type="entry name" value="TUDOR"/>
    <property type="match status" value="1"/>
</dbReference>
<comment type="subcellular location">
    <subcellularLocation>
        <location evidence="1">Nucleus</location>
    </subcellularLocation>
</comment>
<gene>
    <name evidence="5" type="ORF">Ocin01_00600</name>
</gene>
<keyword evidence="2" id="KW-0539">Nucleus</keyword>
<evidence type="ECO:0000256" key="3">
    <source>
        <dbReference type="SAM" id="MobiDB-lite"/>
    </source>
</evidence>
<keyword evidence="6" id="KW-1185">Reference proteome</keyword>
<feature type="compositionally biased region" description="Basic and acidic residues" evidence="3">
    <location>
        <begin position="143"/>
        <end position="156"/>
    </location>
</feature>
<feature type="compositionally biased region" description="Basic and acidic residues" evidence="3">
    <location>
        <begin position="167"/>
        <end position="176"/>
    </location>
</feature>
<dbReference type="GO" id="GO:0005634">
    <property type="term" value="C:nucleus"/>
    <property type="evidence" value="ECO:0007669"/>
    <property type="project" value="UniProtKB-SubCell"/>
</dbReference>
<feature type="region of interest" description="Disordered" evidence="3">
    <location>
        <begin position="130"/>
        <end position="211"/>
    </location>
</feature>
<dbReference type="CDD" id="cd20399">
    <property type="entry name" value="Tudor_SPF30"/>
    <property type="match status" value="1"/>
</dbReference>
<organism evidence="5 6">
    <name type="scientific">Orchesella cincta</name>
    <name type="common">Springtail</name>
    <name type="synonym">Podura cincta</name>
    <dbReference type="NCBI Taxonomy" id="48709"/>
    <lineage>
        <taxon>Eukaryota</taxon>
        <taxon>Metazoa</taxon>
        <taxon>Ecdysozoa</taxon>
        <taxon>Arthropoda</taxon>
        <taxon>Hexapoda</taxon>
        <taxon>Collembola</taxon>
        <taxon>Entomobryomorpha</taxon>
        <taxon>Entomobryoidea</taxon>
        <taxon>Orchesellidae</taxon>
        <taxon>Orchesellinae</taxon>
        <taxon>Orchesella</taxon>
    </lineage>
</organism>
<evidence type="ECO:0000313" key="6">
    <source>
        <dbReference type="Proteomes" id="UP000094527"/>
    </source>
</evidence>
<evidence type="ECO:0000256" key="2">
    <source>
        <dbReference type="ARBA" id="ARBA00023242"/>
    </source>
</evidence>
<dbReference type="STRING" id="48709.A0A1D2NLU0"/>
<evidence type="ECO:0000259" key="4">
    <source>
        <dbReference type="PROSITE" id="PS50304"/>
    </source>
</evidence>
<name>A0A1D2NLU0_ORCCI</name>
<accession>A0A1D2NLU0</accession>
<comment type="caution">
    <text evidence="5">The sequence shown here is derived from an EMBL/GenBank/DDBJ whole genome shotgun (WGS) entry which is preliminary data.</text>
</comment>
<protein>
    <submittedName>
        <fullName evidence="5">Survival of motor neuron-related-splicing factor 30</fullName>
    </submittedName>
</protein>
<dbReference type="EMBL" id="LJIJ01000011">
    <property type="protein sequence ID" value="ODN06065.1"/>
    <property type="molecule type" value="Genomic_DNA"/>
</dbReference>
<evidence type="ECO:0000313" key="5">
    <source>
        <dbReference type="EMBL" id="ODN06065.1"/>
    </source>
</evidence>
<sequence>MAEDLQTNLETYLLQLQQVDAALISDPANDELLKLKSDLTEVIDLTKDLLTQQEPSSMDAEEDDLSSNSWEVGGKCMAPWTQDGQYYEAVIEEIHPDGKVSVGFTQYSQGEITLLSKLKPYIAQSSKSVGAAAGTSGASKRLPPKESLAESHRNHPGDVLAGGCTNHENRDCDKPRTRYSSKESPSSKPPCLFDISPFEINTPKNTQSEPATKAIPSLLSLEITPQSKTHSQPVPLLSLNLSKPPRPQPVSLLKLDLMHHGAGAKNAQGRNGHIPSLLECDIAAMSASIIPPSPPPLLITPPIRRMLVPGSFPNSSGGQQLRLGVCPPPPPLLESLMSPGLPWMGSELPRELIMAVPRTTVNPPRGRRKHCFNCYGYDHTVTGCTFPKNFFKRQWLLDGMN</sequence>
<dbReference type="OrthoDB" id="79171at2759"/>
<reference evidence="5 6" key="1">
    <citation type="journal article" date="2016" name="Genome Biol. Evol.">
        <title>Gene Family Evolution Reflects Adaptation to Soil Environmental Stressors in the Genome of the Collembolan Orchesella cincta.</title>
        <authorList>
            <person name="Faddeeva-Vakhrusheva A."/>
            <person name="Derks M.F."/>
            <person name="Anvar S.Y."/>
            <person name="Agamennone V."/>
            <person name="Suring W."/>
            <person name="Smit S."/>
            <person name="van Straalen N.M."/>
            <person name="Roelofs D."/>
        </authorList>
    </citation>
    <scope>NUCLEOTIDE SEQUENCE [LARGE SCALE GENOMIC DNA]</scope>
    <source>
        <tissue evidence="5">Mixed pool</tissue>
    </source>
</reference>
<feature type="compositionally biased region" description="Low complexity" evidence="3">
    <location>
        <begin position="130"/>
        <end position="139"/>
    </location>
</feature>